<name>A0A1X7NB02_9LACT</name>
<accession>A0A1X7NB02</accession>
<evidence type="ECO:0000313" key="2">
    <source>
        <dbReference type="Proteomes" id="UP000193435"/>
    </source>
</evidence>
<evidence type="ECO:0000313" key="1">
    <source>
        <dbReference type="EMBL" id="SMH33994.1"/>
    </source>
</evidence>
<dbReference type="AlphaFoldDB" id="A0A1X7NB02"/>
<sequence>MKAKQAIVPVVLANDSKAPTNQLYKPKASPSTLVTGVKFSRTELFLYEEIKAEFLRIILSELSTHESH</sequence>
<dbReference type="EMBL" id="FXBJ01000002">
    <property type="protein sequence ID" value="SMH33994.1"/>
    <property type="molecule type" value="Genomic_DNA"/>
</dbReference>
<proteinExistence type="predicted"/>
<organism evidence="1 2">
    <name type="scientific">Carnobacterium iners</name>
    <dbReference type="NCBI Taxonomy" id="1073423"/>
    <lineage>
        <taxon>Bacteria</taxon>
        <taxon>Bacillati</taxon>
        <taxon>Bacillota</taxon>
        <taxon>Bacilli</taxon>
        <taxon>Lactobacillales</taxon>
        <taxon>Carnobacteriaceae</taxon>
        <taxon>Carnobacterium</taxon>
    </lineage>
</organism>
<dbReference type="OrthoDB" id="9921157at2"/>
<dbReference type="Proteomes" id="UP000193435">
    <property type="component" value="Unassembled WGS sequence"/>
</dbReference>
<keyword evidence="2" id="KW-1185">Reference proteome</keyword>
<gene>
    <name evidence="1" type="ORF">SAMN04488700_1602</name>
</gene>
<dbReference type="RefSeq" id="WP_085559736.1">
    <property type="nucleotide sequence ID" value="NZ_FOAH01000024.1"/>
</dbReference>
<reference evidence="1 2" key="1">
    <citation type="submission" date="2017-04" db="EMBL/GenBank/DDBJ databases">
        <authorList>
            <person name="Afonso C.L."/>
            <person name="Miller P.J."/>
            <person name="Scott M.A."/>
            <person name="Spackman E."/>
            <person name="Goraichik I."/>
            <person name="Dimitrov K.M."/>
            <person name="Suarez D.L."/>
            <person name="Swayne D.E."/>
        </authorList>
    </citation>
    <scope>NUCLEOTIDE SEQUENCE [LARGE SCALE GENOMIC DNA]</scope>
    <source>
        <strain evidence="1 2">LMG26642</strain>
    </source>
</reference>
<protein>
    <submittedName>
        <fullName evidence="1">Uncharacterized protein</fullName>
    </submittedName>
</protein>